<dbReference type="GO" id="GO:0003723">
    <property type="term" value="F:RNA binding"/>
    <property type="evidence" value="ECO:0007669"/>
    <property type="project" value="TreeGrafter"/>
</dbReference>
<organism evidence="2">
    <name type="scientific">Anopheles atroparvus</name>
    <name type="common">European mosquito</name>
    <dbReference type="NCBI Taxonomy" id="41427"/>
    <lineage>
        <taxon>Eukaryota</taxon>
        <taxon>Metazoa</taxon>
        <taxon>Ecdysozoa</taxon>
        <taxon>Arthropoda</taxon>
        <taxon>Hexapoda</taxon>
        <taxon>Insecta</taxon>
        <taxon>Pterygota</taxon>
        <taxon>Neoptera</taxon>
        <taxon>Endopterygota</taxon>
        <taxon>Diptera</taxon>
        <taxon>Nematocera</taxon>
        <taxon>Culicoidea</taxon>
        <taxon>Culicidae</taxon>
        <taxon>Anophelinae</taxon>
        <taxon>Anopheles</taxon>
    </lineage>
</organism>
<evidence type="ECO:0000259" key="1">
    <source>
        <dbReference type="Pfam" id="PF25818"/>
    </source>
</evidence>
<sequence length="127" mass="14605">LFSHYTTINTYAVNQRNPESERLVPVPRTIWMTMMRSKTREMRMMICLVIRVNGKKLVKKSAQLDVNDEIDVVREPSPTNPDHLVVSRVEIVSVTPQAENFAVVLRRHKSLTIENYSEGSYGSSKDK</sequence>
<accession>A0A182JKX1</accession>
<dbReference type="EnsemblMetazoa" id="AATE019986-RA">
    <property type="protein sequence ID" value="AATE019986-PA.1"/>
    <property type="gene ID" value="AATE019986"/>
</dbReference>
<dbReference type="AlphaFoldDB" id="A0A182JKX1"/>
<protein>
    <recommendedName>
        <fullName evidence="1">Mitochondrial transcription rescue factor 1 C-terminal domain-containing protein</fullName>
    </recommendedName>
</protein>
<dbReference type="VEuPathDB" id="VectorBase:AATE019986"/>
<feature type="domain" description="Mitochondrial transcription rescue factor 1 C-terminal" evidence="1">
    <location>
        <begin position="49"/>
        <end position="113"/>
    </location>
</feature>
<reference evidence="2" key="1">
    <citation type="submission" date="2022-08" db="UniProtKB">
        <authorList>
            <consortium name="EnsemblMetazoa"/>
        </authorList>
    </citation>
    <scope>IDENTIFICATION</scope>
    <source>
        <strain evidence="2">EBRO</strain>
    </source>
</reference>
<dbReference type="PANTHER" id="PTHR13633">
    <property type="entry name" value="MITOCHONDRIAL TRANSCRIPTION RESCUE FACTOR 1"/>
    <property type="match status" value="1"/>
</dbReference>
<dbReference type="InterPro" id="IPR057896">
    <property type="entry name" value="MTRES1_C"/>
</dbReference>
<dbReference type="PANTHER" id="PTHR13633:SF3">
    <property type="entry name" value="MITOCHONDRIAL TRANSCRIPTION RESCUE FACTOR 1"/>
    <property type="match status" value="1"/>
</dbReference>
<evidence type="ECO:0000313" key="2">
    <source>
        <dbReference type="EnsemblMetazoa" id="AATE019986-PA.1"/>
    </source>
</evidence>
<dbReference type="Pfam" id="PF25818">
    <property type="entry name" value="MTRES1_C"/>
    <property type="match status" value="1"/>
</dbReference>
<dbReference type="GO" id="GO:1903108">
    <property type="term" value="P:regulation of mitochondrial transcription"/>
    <property type="evidence" value="ECO:0007669"/>
    <property type="project" value="TreeGrafter"/>
</dbReference>
<proteinExistence type="predicted"/>
<dbReference type="GO" id="GO:0005739">
    <property type="term" value="C:mitochondrion"/>
    <property type="evidence" value="ECO:0007669"/>
    <property type="project" value="TreeGrafter"/>
</dbReference>
<name>A0A182JKX1_ANOAO</name>
<dbReference type="STRING" id="41427.A0A182JKX1"/>